<evidence type="ECO:0000256" key="1">
    <source>
        <dbReference type="ARBA" id="ARBA00004448"/>
    </source>
</evidence>
<evidence type="ECO:0000256" key="7">
    <source>
        <dbReference type="ARBA" id="ARBA00023128"/>
    </source>
</evidence>
<keyword evidence="4 9" id="KW-0812">Transmembrane</keyword>
<proteinExistence type="inferred from homology"/>
<dbReference type="AlphaFoldDB" id="A0A0P6BAL1"/>
<keyword evidence="5" id="KW-0999">Mitochondrion inner membrane</keyword>
<keyword evidence="7" id="KW-0496">Mitochondrion</keyword>
<protein>
    <recommendedName>
        <fullName evidence="3">Transmembrane protein 186</fullName>
    </recommendedName>
</protein>
<evidence type="ECO:0000256" key="2">
    <source>
        <dbReference type="ARBA" id="ARBA00007020"/>
    </source>
</evidence>
<dbReference type="EMBL" id="LRGB01001663">
    <property type="protein sequence ID" value="KZS10883.1"/>
    <property type="molecule type" value="Genomic_DNA"/>
</dbReference>
<gene>
    <name evidence="9" type="ORF">APZ42_024567</name>
</gene>
<name>A0A0P6BAL1_9CRUS</name>
<evidence type="ECO:0000256" key="4">
    <source>
        <dbReference type="ARBA" id="ARBA00022692"/>
    </source>
</evidence>
<evidence type="ECO:0000256" key="5">
    <source>
        <dbReference type="ARBA" id="ARBA00022792"/>
    </source>
</evidence>
<dbReference type="STRING" id="35525.A0A0P6BAL1"/>
<evidence type="ECO:0000256" key="8">
    <source>
        <dbReference type="ARBA" id="ARBA00023136"/>
    </source>
</evidence>
<dbReference type="PANTHER" id="PTHR13603">
    <property type="entry name" value="TRANSMEMBRANE PROTEIN 186"/>
    <property type="match status" value="1"/>
</dbReference>
<dbReference type="PANTHER" id="PTHR13603:SF1">
    <property type="entry name" value="TRANSMEMBRANE PROTEIN 186"/>
    <property type="match status" value="1"/>
</dbReference>
<dbReference type="OrthoDB" id="6147888at2759"/>
<evidence type="ECO:0000256" key="6">
    <source>
        <dbReference type="ARBA" id="ARBA00022989"/>
    </source>
</evidence>
<sequence length="199" mass="22648">MSVIRGNSLLALVHRTARNQTLFRHVTHTAQYSTSQPTTRTSEELKNFKPVYKLPYIVHARVLCRLKLYQTAVVLCLTGASVATQADLFFPLTVCTVSLTMLSIMGEFFRKLIGILYVNPATDEVRIAHLNFWGNRKEIIRSINDIVPPSDIGENISDAFVKLKFVDKSTPNLYLSVKYGRILDKDLFQRVIGEDMNRQ</sequence>
<comment type="caution">
    <text evidence="9">The sequence shown here is derived from an EMBL/GenBank/DDBJ whole genome shotgun (WGS) entry which is preliminary data.</text>
</comment>
<dbReference type="InterPro" id="IPR026571">
    <property type="entry name" value="Tmem186"/>
</dbReference>
<comment type="subcellular location">
    <subcellularLocation>
        <location evidence="1">Mitochondrion inner membrane</location>
        <topology evidence="1">Multi-pass membrane protein</topology>
    </subcellularLocation>
</comment>
<dbReference type="Proteomes" id="UP000076858">
    <property type="component" value="Unassembled WGS sequence"/>
</dbReference>
<dbReference type="GO" id="GO:0005743">
    <property type="term" value="C:mitochondrial inner membrane"/>
    <property type="evidence" value="ECO:0007669"/>
    <property type="project" value="UniProtKB-SubCell"/>
</dbReference>
<comment type="similarity">
    <text evidence="2">Belongs to the TMEM186 family.</text>
</comment>
<keyword evidence="10" id="KW-1185">Reference proteome</keyword>
<evidence type="ECO:0000313" key="10">
    <source>
        <dbReference type="Proteomes" id="UP000076858"/>
    </source>
</evidence>
<organism evidence="9 10">
    <name type="scientific">Daphnia magna</name>
    <dbReference type="NCBI Taxonomy" id="35525"/>
    <lineage>
        <taxon>Eukaryota</taxon>
        <taxon>Metazoa</taxon>
        <taxon>Ecdysozoa</taxon>
        <taxon>Arthropoda</taxon>
        <taxon>Crustacea</taxon>
        <taxon>Branchiopoda</taxon>
        <taxon>Diplostraca</taxon>
        <taxon>Cladocera</taxon>
        <taxon>Anomopoda</taxon>
        <taxon>Daphniidae</taxon>
        <taxon>Daphnia</taxon>
    </lineage>
</organism>
<accession>A0A0P6BAL1</accession>
<keyword evidence="8" id="KW-0472">Membrane</keyword>
<evidence type="ECO:0000256" key="3">
    <source>
        <dbReference type="ARBA" id="ARBA00014604"/>
    </source>
</evidence>
<keyword evidence="6" id="KW-1133">Transmembrane helix</keyword>
<reference evidence="9 10" key="1">
    <citation type="submission" date="2016-03" db="EMBL/GenBank/DDBJ databases">
        <title>EvidentialGene: Evidence-directed Construction of Genes on Genomes.</title>
        <authorList>
            <person name="Gilbert D.G."/>
            <person name="Choi J.-H."/>
            <person name="Mockaitis K."/>
            <person name="Colbourne J."/>
            <person name="Pfrender M."/>
        </authorList>
    </citation>
    <scope>NUCLEOTIDE SEQUENCE [LARGE SCALE GENOMIC DNA]</scope>
    <source>
        <strain evidence="9 10">Xinb3</strain>
        <tissue evidence="9">Complete organism</tissue>
    </source>
</reference>
<evidence type="ECO:0000313" key="9">
    <source>
        <dbReference type="EMBL" id="KZS10883.1"/>
    </source>
</evidence>